<feature type="coiled-coil region" evidence="1">
    <location>
        <begin position="226"/>
        <end position="254"/>
    </location>
</feature>
<organism evidence="4 5">
    <name type="scientific">Anaerococcus tetradius</name>
    <dbReference type="NCBI Taxonomy" id="33036"/>
    <lineage>
        <taxon>Bacteria</taxon>
        <taxon>Bacillati</taxon>
        <taxon>Bacillota</taxon>
        <taxon>Tissierellia</taxon>
        <taxon>Tissierellales</taxon>
        <taxon>Peptoniphilaceae</taxon>
        <taxon>Anaerococcus</taxon>
    </lineage>
</organism>
<dbReference type="OrthoDB" id="9769774at2"/>
<dbReference type="GO" id="GO:0005886">
    <property type="term" value="C:plasma membrane"/>
    <property type="evidence" value="ECO:0007669"/>
    <property type="project" value="TreeGrafter"/>
</dbReference>
<dbReference type="Pfam" id="PF04282">
    <property type="entry name" value="DUF438"/>
    <property type="match status" value="1"/>
</dbReference>
<proteinExistence type="predicted"/>
<evidence type="ECO:0000313" key="5">
    <source>
        <dbReference type="Proteomes" id="UP000070383"/>
    </source>
</evidence>
<dbReference type="Proteomes" id="UP000070383">
    <property type="component" value="Unassembled WGS sequence"/>
</dbReference>
<evidence type="ECO:0000256" key="1">
    <source>
        <dbReference type="SAM" id="Coils"/>
    </source>
</evidence>
<name>A0A133KID1_9FIRM</name>
<dbReference type="EMBL" id="LRPM01000005">
    <property type="protein sequence ID" value="KWZ79204.1"/>
    <property type="molecule type" value="Genomic_DNA"/>
</dbReference>
<evidence type="ECO:0000259" key="2">
    <source>
        <dbReference type="Pfam" id="PF04282"/>
    </source>
</evidence>
<dbReference type="Gene3D" id="1.10.3910.10">
    <property type="entry name" value="SP0561-like"/>
    <property type="match status" value="1"/>
</dbReference>
<dbReference type="RefSeq" id="WP_060928924.1">
    <property type="nucleotide sequence ID" value="NZ_CAMPUE010000003.1"/>
</dbReference>
<dbReference type="PANTHER" id="PTHR39966">
    <property type="entry name" value="BLL2471 PROTEIN-RELATED"/>
    <property type="match status" value="1"/>
</dbReference>
<dbReference type="Pfam" id="PF13596">
    <property type="entry name" value="PAS_10"/>
    <property type="match status" value="1"/>
</dbReference>
<dbReference type="InterPro" id="IPR038062">
    <property type="entry name" value="ScdA-like_N_sf"/>
</dbReference>
<protein>
    <recommendedName>
        <fullName evidence="6">Hemerythrin HHE cation binding domain protein</fullName>
    </recommendedName>
</protein>
<accession>A0A133KID1</accession>
<dbReference type="Pfam" id="PF08984">
    <property type="entry name" value="DUF1858"/>
    <property type="match status" value="1"/>
</dbReference>
<evidence type="ECO:0000313" key="4">
    <source>
        <dbReference type="EMBL" id="KWZ79204.1"/>
    </source>
</evidence>
<dbReference type="Gene3D" id="3.30.450.20">
    <property type="entry name" value="PAS domain"/>
    <property type="match status" value="1"/>
</dbReference>
<dbReference type="InterPro" id="IPR015077">
    <property type="entry name" value="DUF1858"/>
</dbReference>
<reference evidence="5" key="1">
    <citation type="submission" date="2016-01" db="EMBL/GenBank/DDBJ databases">
        <authorList>
            <person name="Mitreva M."/>
            <person name="Pepin K.H."/>
            <person name="Mihindukulasuriya K.A."/>
            <person name="Fulton R."/>
            <person name="Fronick C."/>
            <person name="O'Laughlin M."/>
            <person name="Miner T."/>
            <person name="Herter B."/>
            <person name="Rosa B.A."/>
            <person name="Cordes M."/>
            <person name="Tomlinson C."/>
            <person name="Wollam A."/>
            <person name="Palsikar V.B."/>
            <person name="Mardis E.R."/>
            <person name="Wilson R.K."/>
        </authorList>
    </citation>
    <scope>NUCLEOTIDE SEQUENCE [LARGE SCALE GENOMIC DNA]</scope>
    <source>
        <strain evidence="5">MJR8151</strain>
    </source>
</reference>
<keyword evidence="5" id="KW-1185">Reference proteome</keyword>
<dbReference type="SUPFAM" id="SSF140683">
    <property type="entry name" value="SP0561-like"/>
    <property type="match status" value="1"/>
</dbReference>
<dbReference type="PATRIC" id="fig|33036.3.peg.265"/>
<dbReference type="InterPro" id="IPR007380">
    <property type="entry name" value="DUF438"/>
</dbReference>
<evidence type="ECO:0008006" key="6">
    <source>
        <dbReference type="Google" id="ProtNLM"/>
    </source>
</evidence>
<keyword evidence="1" id="KW-0175">Coiled coil</keyword>
<comment type="caution">
    <text evidence="4">The sequence shown here is derived from an EMBL/GenBank/DDBJ whole genome shotgun (WGS) entry which is preliminary data.</text>
</comment>
<dbReference type="STRING" id="33036.HMPREF3200_00262"/>
<dbReference type="AlphaFoldDB" id="A0A133KID1"/>
<evidence type="ECO:0000259" key="3">
    <source>
        <dbReference type="Pfam" id="PF08984"/>
    </source>
</evidence>
<feature type="domain" description="DUF438" evidence="2">
    <location>
        <begin position="85"/>
        <end position="149"/>
    </location>
</feature>
<dbReference type="PANTHER" id="PTHR39966:SF3">
    <property type="entry name" value="DUF438 DOMAIN-CONTAINING PROTEIN"/>
    <property type="match status" value="1"/>
</dbReference>
<feature type="domain" description="DUF1858" evidence="3">
    <location>
        <begin position="3"/>
        <end position="56"/>
    </location>
</feature>
<sequence>MKIDINKNVYDLVTENPQIKDKLIDLGFKPLSNPIMFNTMAKKMSIKRGAKMLGIENIKEKLEKAGFEVIDGSENPEVKERKELIKTYINRLTSGEDLETVRKDFVKNFDGVSSSEIMDAEEDLLESGVDKEEVRKLCDVHSALFHGMTENEKNKETYTDPFISYMARENDKIKELIQKAKIGEEIEETIKNIGSHYKKKGDLIYPILKVKYNKPGPSEVMWAVDVEIGKNLKKALKENKEKLLNESLQRAEEMTYKEENILYPLVRDNVSEEDLDLLYQDLEDYDHNLIAYGKEKLVEDKTNEDNYIHFKKGKLRIDQIEAMLDTMEFEITFVDENDINTYYNDHKGSKVFKRPTSSLGREVYTCHPPQVEPIVRGLIKDFKDKKKDSFKLIKNIAGKDFAISYYAVRDKEENYKGVLEIVQDLSFYKEYLNK</sequence>
<gene>
    <name evidence="4" type="ORF">HMPREF3200_00262</name>
</gene>